<feature type="short sequence motif" description="GXSXG" evidence="4">
    <location>
        <begin position="36"/>
        <end position="40"/>
    </location>
</feature>
<dbReference type="GO" id="GO:0016787">
    <property type="term" value="F:hydrolase activity"/>
    <property type="evidence" value="ECO:0007669"/>
    <property type="project" value="UniProtKB-UniRule"/>
</dbReference>
<evidence type="ECO:0000256" key="3">
    <source>
        <dbReference type="ARBA" id="ARBA00023098"/>
    </source>
</evidence>
<dbReference type="PANTHER" id="PTHR14226:SF25">
    <property type="entry name" value="PHOSPHOESTERASE"/>
    <property type="match status" value="1"/>
</dbReference>
<evidence type="ECO:0000256" key="1">
    <source>
        <dbReference type="ARBA" id="ARBA00022801"/>
    </source>
</evidence>
<evidence type="ECO:0000256" key="4">
    <source>
        <dbReference type="PROSITE-ProRule" id="PRU01161"/>
    </source>
</evidence>
<dbReference type="CDD" id="cd07208">
    <property type="entry name" value="Pat_hypo_Ecoli_yjju_like"/>
    <property type="match status" value="1"/>
</dbReference>
<comment type="caution">
    <text evidence="4">Lacks conserved residue(s) required for the propagation of feature annotation.</text>
</comment>
<protein>
    <submittedName>
        <fullName evidence="6">Patatin family protein</fullName>
    </submittedName>
</protein>
<dbReference type="InterPro" id="IPR037483">
    <property type="entry name" value="YjjU-like"/>
</dbReference>
<feature type="active site" description="Proton acceptor" evidence="4">
    <location>
        <position position="159"/>
    </location>
</feature>
<keyword evidence="3 4" id="KW-0443">Lipid metabolism</keyword>
<dbReference type="Proteomes" id="UP000633365">
    <property type="component" value="Unassembled WGS sequence"/>
</dbReference>
<reference evidence="6" key="1">
    <citation type="submission" date="2021-01" db="EMBL/GenBank/DDBJ databases">
        <title>Genome public.</title>
        <authorList>
            <person name="Liu C."/>
            <person name="Sun Q."/>
        </authorList>
    </citation>
    <scope>NUCLEOTIDE SEQUENCE</scope>
    <source>
        <strain evidence="6">M6</strain>
    </source>
</reference>
<evidence type="ECO:0000313" key="6">
    <source>
        <dbReference type="EMBL" id="MBK6088301.1"/>
    </source>
</evidence>
<dbReference type="InterPro" id="IPR016035">
    <property type="entry name" value="Acyl_Trfase/lysoPLipase"/>
</dbReference>
<dbReference type="GO" id="GO:0016042">
    <property type="term" value="P:lipid catabolic process"/>
    <property type="evidence" value="ECO:0007669"/>
    <property type="project" value="UniProtKB-UniRule"/>
</dbReference>
<comment type="caution">
    <text evidence="6">The sequence shown here is derived from an EMBL/GenBank/DDBJ whole genome shotgun (WGS) entry which is preliminary data.</text>
</comment>
<keyword evidence="1 4" id="KW-0378">Hydrolase</keyword>
<dbReference type="SUPFAM" id="SSF52151">
    <property type="entry name" value="FabD/lysophospholipase-like"/>
    <property type="match status" value="1"/>
</dbReference>
<feature type="short sequence motif" description="DGA/G" evidence="4">
    <location>
        <begin position="159"/>
        <end position="161"/>
    </location>
</feature>
<organism evidence="6 7">
    <name type="scientific">Ruminococcus difficilis</name>
    <dbReference type="NCBI Taxonomy" id="2763069"/>
    <lineage>
        <taxon>Bacteria</taxon>
        <taxon>Bacillati</taxon>
        <taxon>Bacillota</taxon>
        <taxon>Clostridia</taxon>
        <taxon>Eubacteriales</taxon>
        <taxon>Oscillospiraceae</taxon>
        <taxon>Ruminococcus</taxon>
    </lineage>
</organism>
<dbReference type="EMBL" id="JAEQMG010000048">
    <property type="protein sequence ID" value="MBK6088301.1"/>
    <property type="molecule type" value="Genomic_DNA"/>
</dbReference>
<evidence type="ECO:0000313" key="7">
    <source>
        <dbReference type="Proteomes" id="UP000633365"/>
    </source>
</evidence>
<gene>
    <name evidence="6" type="ORF">JKK62_06460</name>
</gene>
<dbReference type="InterPro" id="IPR045943">
    <property type="entry name" value="DUF6363"/>
</dbReference>
<dbReference type="Pfam" id="PF19890">
    <property type="entry name" value="DUF6363"/>
    <property type="match status" value="1"/>
</dbReference>
<dbReference type="AlphaFoldDB" id="A0A934TZC6"/>
<dbReference type="Pfam" id="PF01734">
    <property type="entry name" value="Patatin"/>
    <property type="match status" value="1"/>
</dbReference>
<name>A0A934TZC6_9FIRM</name>
<sequence>MGTGLVLEGGAMRGMFTAGVIDVFMENGVDFPAMVGVSAGAAFGCNFKSRQPGRVIRYNKRFCRDSRFCSIQSLLMTGDLYGAEFCYRTIPEELDIFDKQTFEENPMEFYVVCTDVFTGEPVYKRVDRADENGYLWMRASASMPMVSRPVEVDGYTLLDGGMSDSIPLRFMQRKGYEKNVVVLTRPRKYRKQANNKALMRAILRKHPEMARVMADRHKMYAFQREYVFACERMGNTLVLCPDMPLDISRTEHDPDRLQAAYDEGRKVALRELDRIKEFIK</sequence>
<dbReference type="PROSITE" id="PS51635">
    <property type="entry name" value="PNPLA"/>
    <property type="match status" value="1"/>
</dbReference>
<accession>A0A934TZC6</accession>
<keyword evidence="2 4" id="KW-0442">Lipid degradation</keyword>
<feature type="domain" description="PNPLA" evidence="5">
    <location>
        <begin position="5"/>
        <end position="172"/>
    </location>
</feature>
<keyword evidence="7" id="KW-1185">Reference proteome</keyword>
<evidence type="ECO:0000259" key="5">
    <source>
        <dbReference type="PROSITE" id="PS51635"/>
    </source>
</evidence>
<dbReference type="InterPro" id="IPR002641">
    <property type="entry name" value="PNPLA_dom"/>
</dbReference>
<evidence type="ECO:0000256" key="2">
    <source>
        <dbReference type="ARBA" id="ARBA00022963"/>
    </source>
</evidence>
<proteinExistence type="predicted"/>
<dbReference type="InterPro" id="IPR050301">
    <property type="entry name" value="NTE"/>
</dbReference>
<dbReference type="Gene3D" id="3.40.1090.10">
    <property type="entry name" value="Cytosolic phospholipase A2 catalytic domain"/>
    <property type="match status" value="2"/>
</dbReference>
<dbReference type="PANTHER" id="PTHR14226">
    <property type="entry name" value="NEUROPATHY TARGET ESTERASE/SWISS CHEESE D.MELANOGASTER"/>
    <property type="match status" value="1"/>
</dbReference>
<feature type="active site" description="Nucleophile" evidence="4">
    <location>
        <position position="38"/>
    </location>
</feature>